<feature type="region of interest" description="Disordered" evidence="1">
    <location>
        <begin position="1"/>
        <end position="23"/>
    </location>
</feature>
<reference evidence="2" key="1">
    <citation type="submission" date="2023-04" db="EMBL/GenBank/DDBJ databases">
        <title>Chromosome-level genome of Chaenocephalus aceratus.</title>
        <authorList>
            <person name="Park H."/>
        </authorList>
    </citation>
    <scope>NUCLEOTIDE SEQUENCE</scope>
    <source>
        <strain evidence="2">DE</strain>
        <tissue evidence="2">Muscle</tissue>
    </source>
</reference>
<dbReference type="Proteomes" id="UP001228049">
    <property type="component" value="Unassembled WGS sequence"/>
</dbReference>
<dbReference type="AlphaFoldDB" id="A0AAD9BAT8"/>
<sequence>MSKSSKKSPPKTVPETRGKSDMEALADTVLEKQRGYLDSRFDQLQQMGRETEGKLTSIQTDLVVLSESIGTVKAEMGKIRLDVVKNAGMLATHEATLDMMQLKLADMEDRSRRCSVRITRLAEGLERSNAIQFLTHSLPKWFPSLSNLKGELMRAHRIYSDDRKKQVGTTRTLIFNIRRYTTRQDILRAAKKSPLTIDGRRIRFSPDYSRIVVFWNLLDYIASLFWTKCTLLCVDWDLLQSFGLLLQASFYFFLSEAGLIWGRIVVYHCLADQTNLRAYCLIFGSHTT</sequence>
<dbReference type="EMBL" id="JASDAP010000026">
    <property type="protein sequence ID" value="KAK1879313.1"/>
    <property type="molecule type" value="Genomic_DNA"/>
</dbReference>
<accession>A0AAD9BAT8</accession>
<dbReference type="Gene3D" id="3.30.70.1820">
    <property type="entry name" value="L1 transposable element, RRM domain"/>
    <property type="match status" value="1"/>
</dbReference>
<keyword evidence="3" id="KW-1185">Reference proteome</keyword>
<evidence type="ECO:0000256" key="1">
    <source>
        <dbReference type="SAM" id="MobiDB-lite"/>
    </source>
</evidence>
<name>A0AAD9BAT8_DISEL</name>
<proteinExistence type="predicted"/>
<dbReference type="PANTHER" id="PTHR11505">
    <property type="entry name" value="L1 TRANSPOSABLE ELEMENT-RELATED"/>
    <property type="match status" value="1"/>
</dbReference>
<dbReference type="InterPro" id="IPR004244">
    <property type="entry name" value="Transposase_22"/>
</dbReference>
<evidence type="ECO:0000313" key="2">
    <source>
        <dbReference type="EMBL" id="KAK1879313.1"/>
    </source>
</evidence>
<comment type="caution">
    <text evidence="2">The sequence shown here is derived from an EMBL/GenBank/DDBJ whole genome shotgun (WGS) entry which is preliminary data.</text>
</comment>
<gene>
    <name evidence="2" type="ORF">KUDE01_027436</name>
</gene>
<protein>
    <submittedName>
        <fullName evidence="2">LINE-1 type transposase domain containing protein 1</fullName>
    </submittedName>
</protein>
<organism evidence="2 3">
    <name type="scientific">Dissostichus eleginoides</name>
    <name type="common">Patagonian toothfish</name>
    <name type="synonym">Dissostichus amissus</name>
    <dbReference type="NCBI Taxonomy" id="100907"/>
    <lineage>
        <taxon>Eukaryota</taxon>
        <taxon>Metazoa</taxon>
        <taxon>Chordata</taxon>
        <taxon>Craniata</taxon>
        <taxon>Vertebrata</taxon>
        <taxon>Euteleostomi</taxon>
        <taxon>Actinopterygii</taxon>
        <taxon>Neopterygii</taxon>
        <taxon>Teleostei</taxon>
        <taxon>Neoteleostei</taxon>
        <taxon>Acanthomorphata</taxon>
        <taxon>Eupercaria</taxon>
        <taxon>Perciformes</taxon>
        <taxon>Notothenioidei</taxon>
        <taxon>Nototheniidae</taxon>
        <taxon>Dissostichus</taxon>
    </lineage>
</organism>
<evidence type="ECO:0000313" key="3">
    <source>
        <dbReference type="Proteomes" id="UP001228049"/>
    </source>
</evidence>